<dbReference type="PANTHER" id="PTHR12215:SF10">
    <property type="entry name" value="L-AMINOADIPATE-SEMIALDEHYDE DEHYDROGENASE-PHOSPHOPANTETHEINYL TRANSFERASE"/>
    <property type="match status" value="1"/>
</dbReference>
<organism evidence="5 6">
    <name type="scientific">Pegethrix bostrychoides GSE-TBD4-15B</name>
    <dbReference type="NCBI Taxonomy" id="2839662"/>
    <lineage>
        <taxon>Bacteria</taxon>
        <taxon>Bacillati</taxon>
        <taxon>Cyanobacteriota</taxon>
        <taxon>Cyanophyceae</taxon>
        <taxon>Oculatellales</taxon>
        <taxon>Oculatellaceae</taxon>
        <taxon>Pegethrix</taxon>
    </lineage>
</organism>
<reference evidence="5" key="2">
    <citation type="journal article" date="2022" name="Microbiol. Resour. Announc.">
        <title>Metagenome Sequencing to Explore Phylogenomics of Terrestrial Cyanobacteria.</title>
        <authorList>
            <person name="Ward R.D."/>
            <person name="Stajich J.E."/>
            <person name="Johansen J.R."/>
            <person name="Huntemann M."/>
            <person name="Clum A."/>
            <person name="Foster B."/>
            <person name="Foster B."/>
            <person name="Roux S."/>
            <person name="Palaniappan K."/>
            <person name="Varghese N."/>
            <person name="Mukherjee S."/>
            <person name="Reddy T.B.K."/>
            <person name="Daum C."/>
            <person name="Copeland A."/>
            <person name="Chen I.A."/>
            <person name="Ivanova N.N."/>
            <person name="Kyrpides N.C."/>
            <person name="Shapiro N."/>
            <person name="Eloe-Fadrosh E.A."/>
            <person name="Pietrasiak N."/>
        </authorList>
    </citation>
    <scope>NUCLEOTIDE SEQUENCE</scope>
    <source>
        <strain evidence="5">GSE-TBD4-15B</strain>
    </source>
</reference>
<dbReference type="Gene3D" id="3.90.470.20">
    <property type="entry name" value="4'-phosphopantetheinyl transferase domain"/>
    <property type="match status" value="2"/>
</dbReference>
<feature type="domain" description="4'-phosphopantetheinyl transferase N-terminal" evidence="4">
    <location>
        <begin position="36"/>
        <end position="115"/>
    </location>
</feature>
<keyword evidence="2 5" id="KW-0808">Transferase</keyword>
<dbReference type="InterPro" id="IPR008278">
    <property type="entry name" value="4-PPantetheinyl_Trfase_dom"/>
</dbReference>
<dbReference type="EMBL" id="JAHHHV010000068">
    <property type="protein sequence ID" value="MBW4466428.1"/>
    <property type="molecule type" value="Genomic_DNA"/>
</dbReference>
<dbReference type="SUPFAM" id="SSF56214">
    <property type="entry name" value="4'-phosphopantetheinyl transferase"/>
    <property type="match status" value="2"/>
</dbReference>
<dbReference type="GO" id="GO:0000287">
    <property type="term" value="F:magnesium ion binding"/>
    <property type="evidence" value="ECO:0007669"/>
    <property type="project" value="InterPro"/>
</dbReference>
<proteinExistence type="inferred from homology"/>
<evidence type="ECO:0000313" key="5">
    <source>
        <dbReference type="EMBL" id="MBW4466428.1"/>
    </source>
</evidence>
<dbReference type="Pfam" id="PF22624">
    <property type="entry name" value="AASDHPPT_N"/>
    <property type="match status" value="1"/>
</dbReference>
<gene>
    <name evidence="5" type="ORF">KME07_13470</name>
</gene>
<name>A0A951PCC0_9CYAN</name>
<reference evidence="5" key="1">
    <citation type="submission" date="2021-05" db="EMBL/GenBank/DDBJ databases">
        <authorList>
            <person name="Pietrasiak N."/>
            <person name="Ward R."/>
            <person name="Stajich J.E."/>
            <person name="Kurbessoian T."/>
        </authorList>
    </citation>
    <scope>NUCLEOTIDE SEQUENCE</scope>
    <source>
        <strain evidence="5">GSE-TBD4-15B</strain>
    </source>
</reference>
<dbReference type="GO" id="GO:0019878">
    <property type="term" value="P:lysine biosynthetic process via aminoadipic acid"/>
    <property type="evidence" value="ECO:0007669"/>
    <property type="project" value="TreeGrafter"/>
</dbReference>
<evidence type="ECO:0000259" key="4">
    <source>
        <dbReference type="Pfam" id="PF22624"/>
    </source>
</evidence>
<dbReference type="InterPro" id="IPR037143">
    <property type="entry name" value="4-PPantetheinyl_Trfase_dom_sf"/>
</dbReference>
<comment type="similarity">
    <text evidence="1">Belongs to the P-Pant transferase superfamily. Gsp/Sfp/HetI/AcpT family.</text>
</comment>
<protein>
    <submittedName>
        <fullName evidence="5">4'-phosphopantetheinyl transferase superfamily protein</fullName>
    </submittedName>
</protein>
<sequence length="256" mass="29196">MLIDWRSPPSQLQLQPTHLHLWLADLRQDPLLVKALRQILSAEEQARADRFYFEKDRLRFTLARGGLRIILSRYLNQPAAAVRFAYGVYQKPSLAYPAEPLYFNLAHSQDLALYAVAWDCEVGIDLEHMRTDCDYEGIASRFFSAPEQQELAQLSPDLRIQGFFNGWTRKEAVLKALGKGLTVPLAQIEVSLMGAAQLRRIDCQPDQQLDQQLDQQPDQLARWWLSDLQVAAGYAAAVAASGQNWQVTGWELDWKN</sequence>
<feature type="domain" description="4'-phosphopantetheinyl transferase" evidence="3">
    <location>
        <begin position="122"/>
        <end position="216"/>
    </location>
</feature>
<dbReference type="InterPro" id="IPR050559">
    <property type="entry name" value="P-Pant_transferase_sf"/>
</dbReference>
<dbReference type="Proteomes" id="UP000707356">
    <property type="component" value="Unassembled WGS sequence"/>
</dbReference>
<dbReference type="AlphaFoldDB" id="A0A951PCC0"/>
<dbReference type="PANTHER" id="PTHR12215">
    <property type="entry name" value="PHOSPHOPANTETHEINE TRANSFERASE"/>
    <property type="match status" value="1"/>
</dbReference>
<evidence type="ECO:0000259" key="3">
    <source>
        <dbReference type="Pfam" id="PF01648"/>
    </source>
</evidence>
<dbReference type="Pfam" id="PF01648">
    <property type="entry name" value="ACPS"/>
    <property type="match status" value="1"/>
</dbReference>
<evidence type="ECO:0000313" key="6">
    <source>
        <dbReference type="Proteomes" id="UP000707356"/>
    </source>
</evidence>
<dbReference type="GO" id="GO:0008897">
    <property type="term" value="F:holo-[acyl-carrier-protein] synthase activity"/>
    <property type="evidence" value="ECO:0007669"/>
    <property type="project" value="InterPro"/>
</dbReference>
<comment type="caution">
    <text evidence="5">The sequence shown here is derived from an EMBL/GenBank/DDBJ whole genome shotgun (WGS) entry which is preliminary data.</text>
</comment>
<accession>A0A951PCC0</accession>
<evidence type="ECO:0000256" key="2">
    <source>
        <dbReference type="ARBA" id="ARBA00022679"/>
    </source>
</evidence>
<dbReference type="GO" id="GO:0005829">
    <property type="term" value="C:cytosol"/>
    <property type="evidence" value="ECO:0007669"/>
    <property type="project" value="TreeGrafter"/>
</dbReference>
<evidence type="ECO:0000256" key="1">
    <source>
        <dbReference type="ARBA" id="ARBA00010990"/>
    </source>
</evidence>
<dbReference type="InterPro" id="IPR055066">
    <property type="entry name" value="AASDHPPT_N"/>
</dbReference>